<comment type="caution">
    <text evidence="3">The sequence shown here is derived from an EMBL/GenBank/DDBJ whole genome shotgun (WGS) entry which is preliminary data.</text>
</comment>
<comment type="similarity">
    <text evidence="1">Belongs to the DCC1 family.</text>
</comment>
<dbReference type="EMBL" id="JAOPGA020001473">
    <property type="protein sequence ID" value="KAL0488748.1"/>
    <property type="molecule type" value="Genomic_DNA"/>
</dbReference>
<dbReference type="GO" id="GO:0031390">
    <property type="term" value="C:Ctf18 RFC-like complex"/>
    <property type="evidence" value="ECO:0007669"/>
    <property type="project" value="InterPro"/>
</dbReference>
<feature type="non-terminal residue" evidence="3">
    <location>
        <position position="344"/>
    </location>
</feature>
<evidence type="ECO:0000256" key="2">
    <source>
        <dbReference type="ARBA" id="ARBA00022705"/>
    </source>
</evidence>
<keyword evidence="4" id="KW-1185">Reference proteome</keyword>
<dbReference type="PANTHER" id="PTHR13395:SF6">
    <property type="entry name" value="SISTER CHROMATID COHESION PROTEIN DCC1"/>
    <property type="match status" value="1"/>
</dbReference>
<keyword evidence="2" id="KW-0235">DNA replication</keyword>
<evidence type="ECO:0000256" key="1">
    <source>
        <dbReference type="ARBA" id="ARBA00007017"/>
    </source>
</evidence>
<dbReference type="GO" id="GO:0000785">
    <property type="term" value="C:chromatin"/>
    <property type="evidence" value="ECO:0007669"/>
    <property type="project" value="TreeGrafter"/>
</dbReference>
<evidence type="ECO:0000313" key="3">
    <source>
        <dbReference type="EMBL" id="KAL0488748.1"/>
    </source>
</evidence>
<evidence type="ECO:0000313" key="4">
    <source>
        <dbReference type="Proteomes" id="UP001431209"/>
    </source>
</evidence>
<reference evidence="3 4" key="1">
    <citation type="submission" date="2024-03" db="EMBL/GenBank/DDBJ databases">
        <title>The Acrasis kona genome and developmental transcriptomes reveal deep origins of eukaryotic multicellular pathways.</title>
        <authorList>
            <person name="Sheikh S."/>
            <person name="Fu C.-J."/>
            <person name="Brown M.W."/>
            <person name="Baldauf S.L."/>
        </authorList>
    </citation>
    <scope>NUCLEOTIDE SEQUENCE [LARGE SCALE GENOMIC DNA]</scope>
    <source>
        <strain evidence="3 4">ATCC MYA-3509</strain>
    </source>
</reference>
<protein>
    <recommendedName>
        <fullName evidence="5">Sister chromatid cohesion protein DCC1</fullName>
    </recommendedName>
</protein>
<dbReference type="GO" id="GO:0034088">
    <property type="term" value="P:maintenance of mitotic sister chromatid cohesion"/>
    <property type="evidence" value="ECO:0007669"/>
    <property type="project" value="TreeGrafter"/>
</dbReference>
<dbReference type="PANTHER" id="PTHR13395">
    <property type="entry name" value="SISTER CHROMATID COHESION PROTEIN DCC1-RELATED"/>
    <property type="match status" value="1"/>
</dbReference>
<proteinExistence type="inferred from homology"/>
<dbReference type="AlphaFoldDB" id="A0AAW2ZG00"/>
<gene>
    <name evidence="3" type="ORF">AKO1_015831</name>
</gene>
<evidence type="ECO:0008006" key="5">
    <source>
        <dbReference type="Google" id="ProtNLM"/>
    </source>
</evidence>
<dbReference type="InterPro" id="IPR019128">
    <property type="entry name" value="Dcc1"/>
</dbReference>
<accession>A0AAW2ZG00</accession>
<organism evidence="3 4">
    <name type="scientific">Acrasis kona</name>
    <dbReference type="NCBI Taxonomy" id="1008807"/>
    <lineage>
        <taxon>Eukaryota</taxon>
        <taxon>Discoba</taxon>
        <taxon>Heterolobosea</taxon>
        <taxon>Tetramitia</taxon>
        <taxon>Eutetramitia</taxon>
        <taxon>Acrasidae</taxon>
        <taxon>Acrasis</taxon>
    </lineage>
</organism>
<dbReference type="GO" id="GO:0006260">
    <property type="term" value="P:DNA replication"/>
    <property type="evidence" value="ECO:0007669"/>
    <property type="project" value="UniProtKB-KW"/>
</dbReference>
<dbReference type="Pfam" id="PF09724">
    <property type="entry name" value="Dcc1"/>
    <property type="match status" value="1"/>
</dbReference>
<name>A0AAW2ZG00_9EUKA</name>
<sequence length="344" mass="39822">MNTNQHLLEFSSDFSSEKYKIFEISDDILKNLMENPNATLVIKGDSNKPSVLCTDDVTFSITKVETSNEVILLDKNELMGGLDCYYEVSQIIPGDLDSLFSILSKSHYPKPKKGPSEKETKPQYYTTEELLKKVQASRSEILDALHRLDAFEVEGKWRMIDPKYFDELMELLLLTISENESLVVFWDFIQKELKQYDPIALKHVLTILSEDGRVEPFHLDGQKIAIQRARSILRSGPRWQLIDFMETWTQSLTSIPDFHPHISILTKHPLCVVDDKQIKLLERRLLSFDIKTRFKQMFSVKNKWSREEIDCYIADIVKEKSDSVVDKHCRLIQSVTGAGSYYVT</sequence>
<dbReference type="Proteomes" id="UP001431209">
    <property type="component" value="Unassembled WGS sequence"/>
</dbReference>
<dbReference type="GO" id="GO:0000775">
    <property type="term" value="C:chromosome, centromeric region"/>
    <property type="evidence" value="ECO:0007669"/>
    <property type="project" value="TreeGrafter"/>
</dbReference>